<protein>
    <submittedName>
        <fullName evidence="1">Uncharacterized protein</fullName>
    </submittedName>
</protein>
<reference evidence="1 2" key="1">
    <citation type="submission" date="2021-12" db="EMBL/GenBank/DDBJ databases">
        <title>Genome sequence of Acetobacter sicerae DmPark20a_162.</title>
        <authorList>
            <person name="Chaston J.M."/>
        </authorList>
    </citation>
    <scope>NUCLEOTIDE SEQUENCE [LARGE SCALE GENOMIC DNA]</scope>
    <source>
        <strain evidence="1 2">DmPark20a_162</strain>
    </source>
</reference>
<accession>A0ABS8VTA5</accession>
<name>A0ABS8VTA5_9PROT</name>
<dbReference type="Proteomes" id="UP001521074">
    <property type="component" value="Unassembled WGS sequence"/>
</dbReference>
<sequence length="141" mass="15707">MAIKGAAATAVIPIMPYIAVCPVIPAEILYGFVKLFQNILNNFRKNFSEHQYRKCILFIPQIPLMKNHPPASNDTHIHATDYSMNIPSVMQTYGSHADNVSRREGIVTLSNTTLADHGGEMFSPCTHQDPMNIGSRRPDLL</sequence>
<evidence type="ECO:0000313" key="1">
    <source>
        <dbReference type="EMBL" id="MCE0743396.1"/>
    </source>
</evidence>
<evidence type="ECO:0000313" key="2">
    <source>
        <dbReference type="Proteomes" id="UP001521074"/>
    </source>
</evidence>
<gene>
    <name evidence="1" type="ORF">LWC05_05755</name>
</gene>
<dbReference type="EMBL" id="JAJSOJ010000016">
    <property type="protein sequence ID" value="MCE0743396.1"/>
    <property type="molecule type" value="Genomic_DNA"/>
</dbReference>
<organism evidence="1 2">
    <name type="scientific">Acetobacter sicerae</name>
    <dbReference type="NCBI Taxonomy" id="85325"/>
    <lineage>
        <taxon>Bacteria</taxon>
        <taxon>Pseudomonadati</taxon>
        <taxon>Pseudomonadota</taxon>
        <taxon>Alphaproteobacteria</taxon>
        <taxon>Acetobacterales</taxon>
        <taxon>Acetobacteraceae</taxon>
        <taxon>Acetobacter</taxon>
    </lineage>
</organism>
<comment type="caution">
    <text evidence="1">The sequence shown here is derived from an EMBL/GenBank/DDBJ whole genome shotgun (WGS) entry which is preliminary data.</text>
</comment>
<keyword evidence="2" id="KW-1185">Reference proteome</keyword>
<proteinExistence type="predicted"/>